<evidence type="ECO:0000313" key="2">
    <source>
        <dbReference type="Proteomes" id="UP001058290"/>
    </source>
</evidence>
<evidence type="ECO:0000313" key="1">
    <source>
        <dbReference type="EMBL" id="UXC17762.1"/>
    </source>
</evidence>
<name>A0ABY5ZYC9_9BURK</name>
<dbReference type="EMBL" id="CP104377">
    <property type="protein sequence ID" value="UXC17762.1"/>
    <property type="molecule type" value="Genomic_DNA"/>
</dbReference>
<accession>A0ABY5ZYC9</accession>
<keyword evidence="2" id="KW-1185">Reference proteome</keyword>
<dbReference type="RefSeq" id="WP_260718776.1">
    <property type="nucleotide sequence ID" value="NZ_CP104377.1"/>
</dbReference>
<reference evidence="1" key="1">
    <citation type="submission" date="2022-09" db="EMBL/GenBank/DDBJ databases">
        <title>Bacterial diversity in gut of crayfish and pufferfish.</title>
        <authorList>
            <person name="Huang Y."/>
        </authorList>
    </citation>
    <scope>NUCLEOTIDE SEQUENCE</scope>
    <source>
        <strain evidence="1">PR12</strain>
    </source>
</reference>
<sequence length="131" mass="14783">MNHMKQRDVRQQNDVSVDMIRRSARYWREHPWPQALKDCALARGIDWSTAIVLKLGIDEPGMPGLFGMLLTVEARFIAFEIETNEHHTSVETMLKWEDVTSAQNISIRNPGFGAGYGALAIQVLREMAAAS</sequence>
<protein>
    <submittedName>
        <fullName evidence="1">Uncharacterized protein</fullName>
    </submittedName>
</protein>
<dbReference type="Proteomes" id="UP001058290">
    <property type="component" value="Chromosome"/>
</dbReference>
<organism evidence="1 2">
    <name type="scientific">Comamonas squillarum</name>
    <dbReference type="NCBI Taxonomy" id="2977320"/>
    <lineage>
        <taxon>Bacteria</taxon>
        <taxon>Pseudomonadati</taxon>
        <taxon>Pseudomonadota</taxon>
        <taxon>Betaproteobacteria</taxon>
        <taxon>Burkholderiales</taxon>
        <taxon>Comamonadaceae</taxon>
        <taxon>Comamonas</taxon>
    </lineage>
</organism>
<gene>
    <name evidence="1" type="ORF">N4T19_19000</name>
</gene>
<proteinExistence type="predicted"/>